<dbReference type="EMBL" id="WJXA01000006">
    <property type="protein sequence ID" value="KAF7139803.1"/>
    <property type="molecule type" value="Genomic_DNA"/>
</dbReference>
<keyword evidence="9" id="KW-0503">Monooxygenase</keyword>
<keyword evidence="10" id="KW-0472">Membrane</keyword>
<evidence type="ECO:0000256" key="3">
    <source>
        <dbReference type="ARBA" id="ARBA00022617"/>
    </source>
</evidence>
<comment type="cofactor">
    <cofactor evidence="1">
        <name>heme</name>
        <dbReference type="ChEBI" id="CHEBI:30413"/>
    </cofactor>
</comment>
<dbReference type="OrthoDB" id="1936837at2759"/>
<evidence type="ECO:0000256" key="6">
    <source>
        <dbReference type="ARBA" id="ARBA00022989"/>
    </source>
</evidence>
<keyword evidence="7" id="KW-0560">Oxidoreductase</keyword>
<evidence type="ECO:0000256" key="8">
    <source>
        <dbReference type="ARBA" id="ARBA00023004"/>
    </source>
</evidence>
<dbReference type="Proteomes" id="UP000626092">
    <property type="component" value="Unassembled WGS sequence"/>
</dbReference>
<name>A0A834GQ18_RHOSS</name>
<comment type="caution">
    <text evidence="11">The sequence shown here is derived from an EMBL/GenBank/DDBJ whole genome shotgun (WGS) entry which is preliminary data.</text>
</comment>
<organism evidence="11 12">
    <name type="scientific">Rhododendron simsii</name>
    <name type="common">Sims's rhododendron</name>
    <dbReference type="NCBI Taxonomy" id="118357"/>
    <lineage>
        <taxon>Eukaryota</taxon>
        <taxon>Viridiplantae</taxon>
        <taxon>Streptophyta</taxon>
        <taxon>Embryophyta</taxon>
        <taxon>Tracheophyta</taxon>
        <taxon>Spermatophyta</taxon>
        <taxon>Magnoliopsida</taxon>
        <taxon>eudicotyledons</taxon>
        <taxon>Gunneridae</taxon>
        <taxon>Pentapetalae</taxon>
        <taxon>asterids</taxon>
        <taxon>Ericales</taxon>
        <taxon>Ericaceae</taxon>
        <taxon>Ericoideae</taxon>
        <taxon>Rhodoreae</taxon>
        <taxon>Rhododendron</taxon>
    </lineage>
</organism>
<keyword evidence="12" id="KW-1185">Reference proteome</keyword>
<evidence type="ECO:0000256" key="2">
    <source>
        <dbReference type="ARBA" id="ARBA00004370"/>
    </source>
</evidence>
<evidence type="ECO:0000256" key="1">
    <source>
        <dbReference type="ARBA" id="ARBA00001971"/>
    </source>
</evidence>
<dbReference type="Gene3D" id="1.10.630.10">
    <property type="entry name" value="Cytochrome P450"/>
    <property type="match status" value="1"/>
</dbReference>
<evidence type="ECO:0000256" key="4">
    <source>
        <dbReference type="ARBA" id="ARBA00022692"/>
    </source>
</evidence>
<evidence type="ECO:0000256" key="9">
    <source>
        <dbReference type="ARBA" id="ARBA00023033"/>
    </source>
</evidence>
<dbReference type="GO" id="GO:0016020">
    <property type="term" value="C:membrane"/>
    <property type="evidence" value="ECO:0007669"/>
    <property type="project" value="UniProtKB-SubCell"/>
</dbReference>
<evidence type="ECO:0000256" key="10">
    <source>
        <dbReference type="ARBA" id="ARBA00023136"/>
    </source>
</evidence>
<accession>A0A834GQ18</accession>
<dbReference type="SUPFAM" id="SSF48264">
    <property type="entry name" value="Cytochrome P450"/>
    <property type="match status" value="1"/>
</dbReference>
<proteinExistence type="predicted"/>
<keyword evidence="8" id="KW-0408">Iron</keyword>
<keyword evidence="3" id="KW-0349">Heme</keyword>
<dbReference type="InterPro" id="IPR050651">
    <property type="entry name" value="Plant_Cytochrome_P450_Monoox"/>
</dbReference>
<evidence type="ECO:0000256" key="7">
    <source>
        <dbReference type="ARBA" id="ARBA00023002"/>
    </source>
</evidence>
<dbReference type="AlphaFoldDB" id="A0A834GQ18"/>
<dbReference type="GO" id="GO:0020037">
    <property type="term" value="F:heme binding"/>
    <property type="evidence" value="ECO:0007669"/>
    <property type="project" value="InterPro"/>
</dbReference>
<dbReference type="InterPro" id="IPR001128">
    <property type="entry name" value="Cyt_P450"/>
</dbReference>
<evidence type="ECO:0000256" key="5">
    <source>
        <dbReference type="ARBA" id="ARBA00022723"/>
    </source>
</evidence>
<sequence length="224" mass="25783">MRKITVLELLSNRRLAMRSHVRELELKNSVKVVYNKWAKEGSCLVEMKRWMEDITLKLTAGVIAGNGRINVDDGFREAFKPFFDLMGTFTVADAISFLRWFDFGGYEKEVKRTGKKMDDLLQEWLNEHKRRKNSGDHVAEAEKDFMDVMLEILDGGTNKILNFEADTIIKATCVFTLASLVHAFEIATLSDEPVDMNESLRFNNVKEMPLQVLLTPRLPSEAYR</sequence>
<dbReference type="PANTHER" id="PTHR47947">
    <property type="entry name" value="CYTOCHROME P450 82C3-RELATED"/>
    <property type="match status" value="1"/>
</dbReference>
<gene>
    <name evidence="11" type="ORF">RHSIM_Rhsim06G0038800</name>
</gene>
<comment type="subcellular location">
    <subcellularLocation>
        <location evidence="2">Membrane</location>
    </subcellularLocation>
</comment>
<evidence type="ECO:0008006" key="13">
    <source>
        <dbReference type="Google" id="ProtNLM"/>
    </source>
</evidence>
<keyword evidence="6" id="KW-1133">Transmembrane helix</keyword>
<dbReference type="InterPro" id="IPR036396">
    <property type="entry name" value="Cyt_P450_sf"/>
</dbReference>
<dbReference type="PANTHER" id="PTHR47947:SF26">
    <property type="entry name" value="CYTOCHROME P450"/>
    <property type="match status" value="1"/>
</dbReference>
<dbReference type="GO" id="GO:0005506">
    <property type="term" value="F:iron ion binding"/>
    <property type="evidence" value="ECO:0007669"/>
    <property type="project" value="InterPro"/>
</dbReference>
<dbReference type="GO" id="GO:0004497">
    <property type="term" value="F:monooxygenase activity"/>
    <property type="evidence" value="ECO:0007669"/>
    <property type="project" value="UniProtKB-KW"/>
</dbReference>
<protein>
    <recommendedName>
        <fullName evidence="13">Cytochrome P450</fullName>
    </recommendedName>
</protein>
<dbReference type="Pfam" id="PF00067">
    <property type="entry name" value="p450"/>
    <property type="match status" value="1"/>
</dbReference>
<keyword evidence="4" id="KW-0812">Transmembrane</keyword>
<evidence type="ECO:0000313" key="11">
    <source>
        <dbReference type="EMBL" id="KAF7139803.1"/>
    </source>
</evidence>
<reference evidence="11" key="1">
    <citation type="submission" date="2019-11" db="EMBL/GenBank/DDBJ databases">
        <authorList>
            <person name="Liu Y."/>
            <person name="Hou J."/>
            <person name="Li T.-Q."/>
            <person name="Guan C.-H."/>
            <person name="Wu X."/>
            <person name="Wu H.-Z."/>
            <person name="Ling F."/>
            <person name="Zhang R."/>
            <person name="Shi X.-G."/>
            <person name="Ren J.-P."/>
            <person name="Chen E.-F."/>
            <person name="Sun J.-M."/>
        </authorList>
    </citation>
    <scope>NUCLEOTIDE SEQUENCE</scope>
    <source>
        <strain evidence="11">Adult_tree_wgs_1</strain>
        <tissue evidence="11">Leaves</tissue>
    </source>
</reference>
<evidence type="ECO:0000313" key="12">
    <source>
        <dbReference type="Proteomes" id="UP000626092"/>
    </source>
</evidence>
<keyword evidence="5" id="KW-0479">Metal-binding</keyword>
<dbReference type="GO" id="GO:0016705">
    <property type="term" value="F:oxidoreductase activity, acting on paired donors, with incorporation or reduction of molecular oxygen"/>
    <property type="evidence" value="ECO:0007669"/>
    <property type="project" value="InterPro"/>
</dbReference>